<keyword evidence="1" id="KW-1133">Transmembrane helix</keyword>
<keyword evidence="1" id="KW-0472">Membrane</keyword>
<protein>
    <submittedName>
        <fullName evidence="2">Uncharacterized protein</fullName>
    </submittedName>
</protein>
<proteinExistence type="predicted"/>
<accession>A0A4S2EC97</accession>
<dbReference type="AlphaFoldDB" id="A0A4S2EC97"/>
<dbReference type="Proteomes" id="UP000306855">
    <property type="component" value="Unassembled WGS sequence"/>
</dbReference>
<feature type="transmembrane region" description="Helical" evidence="1">
    <location>
        <begin position="61"/>
        <end position="84"/>
    </location>
</feature>
<keyword evidence="1" id="KW-0812">Transmembrane</keyword>
<reference evidence="2 3" key="1">
    <citation type="submission" date="2019-04" db="EMBL/GenBank/DDBJ databases">
        <title>Microbes associate with the intestines of laboratory mice.</title>
        <authorList>
            <person name="Navarre W."/>
            <person name="Wong E."/>
            <person name="Huang K."/>
            <person name="Tropini C."/>
            <person name="Ng K."/>
            <person name="Yu B."/>
        </authorList>
    </citation>
    <scope>NUCLEOTIDE SEQUENCE [LARGE SCALE GENOMIC DNA]</scope>
    <source>
        <strain evidence="2 3">NM26_J9</strain>
    </source>
</reference>
<organism evidence="2 3">
    <name type="scientific">Ligilactobacillus murinus</name>
    <dbReference type="NCBI Taxonomy" id="1622"/>
    <lineage>
        <taxon>Bacteria</taxon>
        <taxon>Bacillati</taxon>
        <taxon>Bacillota</taxon>
        <taxon>Bacilli</taxon>
        <taxon>Lactobacillales</taxon>
        <taxon>Lactobacillaceae</taxon>
        <taxon>Ligilactobacillus</taxon>
    </lineage>
</organism>
<feature type="transmembrane region" description="Helical" evidence="1">
    <location>
        <begin position="33"/>
        <end position="55"/>
    </location>
</feature>
<evidence type="ECO:0000256" key="1">
    <source>
        <dbReference type="SAM" id="Phobius"/>
    </source>
</evidence>
<comment type="caution">
    <text evidence="2">The sequence shown here is derived from an EMBL/GenBank/DDBJ whole genome shotgun (WGS) entry which is preliminary data.</text>
</comment>
<evidence type="ECO:0000313" key="3">
    <source>
        <dbReference type="Proteomes" id="UP000306855"/>
    </source>
</evidence>
<name>A0A4S2EC97_9LACO</name>
<sequence>MFITQLTKYDWYRIYKYLWKEQLVPASKIRRTIIKICAVSQRLLSLYVILGSIPYMITDPYFAISCIAIVILFCIILYPLLFCISLTKFSPKLLITLKQSMSGPQVKQVYKDYPTAYIPKYGLFSPPSNCKWTALIFNDCYLLCLNFHQPYDQKRYFTLFSVIKATDIANTDRFHTQLESVCERIIDNSNIRLLHKK</sequence>
<evidence type="ECO:0000313" key="2">
    <source>
        <dbReference type="EMBL" id="TGY53276.1"/>
    </source>
</evidence>
<gene>
    <name evidence="2" type="ORF">E5340_09720</name>
</gene>
<dbReference type="EMBL" id="SRYK01000064">
    <property type="protein sequence ID" value="TGY53276.1"/>
    <property type="molecule type" value="Genomic_DNA"/>
</dbReference>